<evidence type="ECO:0008006" key="2">
    <source>
        <dbReference type="Google" id="ProtNLM"/>
    </source>
</evidence>
<dbReference type="Gene3D" id="2.170.270.10">
    <property type="entry name" value="SET domain"/>
    <property type="match status" value="1"/>
</dbReference>
<accession>A0A7S4N626</accession>
<sequence>MQVWRNFAKRIANKYADWLINCRNYQDRLDEIKVLHLITYRDQQCLFQQPPPHTKEEEKGLEGGKEYFELYDEITRMGLGKRRKELAERLGKQVNNLMNTVVKKGGQNPYPEPLSAEELHKIAQNPHEIDEEMKKKLTVIVKHPDGFDVVVKKSSITHPSSGYGVFLEGKAPPGTVIGFYPGVVYAPPLSKKIYKGNDYIISRSYDGVLVDGKRWDLKAEKYHQLAKNLEDTFSVLPSGELVSPSGPHSRFRNQFAIANHINHPPPGAHPNVFCFGYDFKTTNTPKEARPFIPNIEDKDMNLLFKNFTSDILSRAIICVTTTTIENEELYLNYRYNPRNKYPDWYVEPNPDEAKRRWGPIRMFYPLK</sequence>
<evidence type="ECO:0000313" key="1">
    <source>
        <dbReference type="EMBL" id="CAE2267287.1"/>
    </source>
</evidence>
<dbReference type="InterPro" id="IPR040415">
    <property type="entry name" value="SETD9"/>
</dbReference>
<name>A0A7S4N626_9EUKA</name>
<protein>
    <recommendedName>
        <fullName evidence="2">SET domain-containing protein</fullName>
    </recommendedName>
</protein>
<dbReference type="AlphaFoldDB" id="A0A7S4N626"/>
<organism evidence="1">
    <name type="scientific">Paramoeba aestuarina</name>
    <dbReference type="NCBI Taxonomy" id="180227"/>
    <lineage>
        <taxon>Eukaryota</taxon>
        <taxon>Amoebozoa</taxon>
        <taxon>Discosea</taxon>
        <taxon>Flabellinia</taxon>
        <taxon>Dactylopodida</taxon>
        <taxon>Paramoebidae</taxon>
        <taxon>Paramoeba</taxon>
    </lineage>
</organism>
<dbReference type="EMBL" id="HBKR01001693">
    <property type="protein sequence ID" value="CAE2267287.1"/>
    <property type="molecule type" value="Transcribed_RNA"/>
</dbReference>
<dbReference type="PANTHER" id="PTHR33524:SF1">
    <property type="entry name" value="SET DOMAIN-CONTAINING PROTEIN"/>
    <property type="match status" value="1"/>
</dbReference>
<proteinExistence type="predicted"/>
<gene>
    <name evidence="1" type="ORF">NAES01612_LOCUS1063</name>
</gene>
<dbReference type="PANTHER" id="PTHR33524">
    <property type="entry name" value="C5ORF35"/>
    <property type="match status" value="1"/>
</dbReference>
<reference evidence="1" key="1">
    <citation type="submission" date="2021-01" db="EMBL/GenBank/DDBJ databases">
        <authorList>
            <person name="Corre E."/>
            <person name="Pelletier E."/>
            <person name="Niang G."/>
            <person name="Scheremetjew M."/>
            <person name="Finn R."/>
            <person name="Kale V."/>
            <person name="Holt S."/>
            <person name="Cochrane G."/>
            <person name="Meng A."/>
            <person name="Brown T."/>
            <person name="Cohen L."/>
        </authorList>
    </citation>
    <scope>NUCLEOTIDE SEQUENCE</scope>
    <source>
        <strain evidence="1">SoJaBio B1-5/56/2</strain>
    </source>
</reference>
<dbReference type="InterPro" id="IPR046341">
    <property type="entry name" value="SET_dom_sf"/>
</dbReference>